<evidence type="ECO:0000313" key="6">
    <source>
        <dbReference type="Proteomes" id="UP000284277"/>
    </source>
</evidence>
<evidence type="ECO:0000256" key="2">
    <source>
        <dbReference type="ARBA" id="ARBA00023125"/>
    </source>
</evidence>
<proteinExistence type="predicted"/>
<evidence type="ECO:0000256" key="1">
    <source>
        <dbReference type="ARBA" id="ARBA00023015"/>
    </source>
</evidence>
<comment type="caution">
    <text evidence="5">The sequence shown here is derived from an EMBL/GenBank/DDBJ whole genome shotgun (WGS) entry which is preliminary data.</text>
</comment>
<protein>
    <submittedName>
        <fullName evidence="5">Transcriptional regulator</fullName>
    </submittedName>
</protein>
<dbReference type="OrthoDB" id="9798835at2"/>
<dbReference type="PROSITE" id="PS50987">
    <property type="entry name" value="HTH_ARSR_2"/>
    <property type="match status" value="1"/>
</dbReference>
<dbReference type="EMBL" id="MCIA01000031">
    <property type="protein sequence ID" value="RKD30342.1"/>
    <property type="molecule type" value="Genomic_DNA"/>
</dbReference>
<dbReference type="AlphaFoldDB" id="A0A419SYK0"/>
<evidence type="ECO:0000256" key="3">
    <source>
        <dbReference type="ARBA" id="ARBA00023163"/>
    </source>
</evidence>
<dbReference type="Gene3D" id="1.10.10.10">
    <property type="entry name" value="Winged helix-like DNA-binding domain superfamily/Winged helix DNA-binding domain"/>
    <property type="match status" value="1"/>
</dbReference>
<reference evidence="5 6" key="1">
    <citation type="submission" date="2016-08" db="EMBL/GenBank/DDBJ databases">
        <title>A new outlook on sporulation: Clostridium algidixylanolyticum.</title>
        <authorList>
            <person name="Poppleton D.I."/>
            <person name="Gribaldo S."/>
        </authorList>
    </citation>
    <scope>NUCLEOTIDE SEQUENCE [LARGE SCALE GENOMIC DNA]</scope>
    <source>
        <strain evidence="5 6">SPL73</strain>
    </source>
</reference>
<gene>
    <name evidence="5" type="ORF">BET01_07050</name>
</gene>
<dbReference type="CDD" id="cd00090">
    <property type="entry name" value="HTH_ARSR"/>
    <property type="match status" value="1"/>
</dbReference>
<dbReference type="GO" id="GO:0003700">
    <property type="term" value="F:DNA-binding transcription factor activity"/>
    <property type="evidence" value="ECO:0007669"/>
    <property type="project" value="InterPro"/>
</dbReference>
<keyword evidence="2" id="KW-0238">DNA-binding</keyword>
<evidence type="ECO:0000313" key="5">
    <source>
        <dbReference type="EMBL" id="RKD30342.1"/>
    </source>
</evidence>
<dbReference type="RefSeq" id="WP_120197891.1">
    <property type="nucleotide sequence ID" value="NZ_MCIA01000031.1"/>
</dbReference>
<dbReference type="SMART" id="SM00418">
    <property type="entry name" value="HTH_ARSR"/>
    <property type="match status" value="1"/>
</dbReference>
<dbReference type="InterPro" id="IPR036388">
    <property type="entry name" value="WH-like_DNA-bd_sf"/>
</dbReference>
<dbReference type="InterPro" id="IPR001845">
    <property type="entry name" value="HTH_ArsR_DNA-bd_dom"/>
</dbReference>
<accession>A0A419SYK0</accession>
<keyword evidence="3" id="KW-0804">Transcription</keyword>
<dbReference type="Proteomes" id="UP000284277">
    <property type="component" value="Unassembled WGS sequence"/>
</dbReference>
<sequence>MEKYSEYTKVFKVLGDTKRAMIVDMLSCGELCACMILEKFEMSQSTLSHHMKLLCECGLVKGRNEGKWTYYSLNEETISKTKQFFCSITSDKENCICKENSNHCKGCEEYEQGKKH</sequence>
<name>A0A419SYK0_9FIRM</name>
<evidence type="ECO:0000259" key="4">
    <source>
        <dbReference type="PROSITE" id="PS50987"/>
    </source>
</evidence>
<dbReference type="PRINTS" id="PR00778">
    <property type="entry name" value="HTHARSR"/>
</dbReference>
<dbReference type="InterPro" id="IPR051081">
    <property type="entry name" value="HTH_MetalResp_TranReg"/>
</dbReference>
<dbReference type="PANTHER" id="PTHR33154:SF18">
    <property type="entry name" value="ARSENICAL RESISTANCE OPERON REPRESSOR"/>
    <property type="match status" value="1"/>
</dbReference>
<dbReference type="GO" id="GO:0003677">
    <property type="term" value="F:DNA binding"/>
    <property type="evidence" value="ECO:0007669"/>
    <property type="project" value="UniProtKB-KW"/>
</dbReference>
<feature type="domain" description="HTH arsR-type" evidence="4">
    <location>
        <begin position="1"/>
        <end position="93"/>
    </location>
</feature>
<keyword evidence="6" id="KW-1185">Reference proteome</keyword>
<keyword evidence="1" id="KW-0805">Transcription regulation</keyword>
<dbReference type="InterPro" id="IPR011991">
    <property type="entry name" value="ArsR-like_HTH"/>
</dbReference>
<dbReference type="InterPro" id="IPR036390">
    <property type="entry name" value="WH_DNA-bd_sf"/>
</dbReference>
<dbReference type="NCBIfam" id="NF033788">
    <property type="entry name" value="HTH_metalloreg"/>
    <property type="match status" value="1"/>
</dbReference>
<dbReference type="SUPFAM" id="SSF46785">
    <property type="entry name" value="Winged helix' DNA-binding domain"/>
    <property type="match status" value="1"/>
</dbReference>
<organism evidence="5 6">
    <name type="scientific">Lacrimispora algidixylanolytica</name>
    <dbReference type="NCBI Taxonomy" id="94868"/>
    <lineage>
        <taxon>Bacteria</taxon>
        <taxon>Bacillati</taxon>
        <taxon>Bacillota</taxon>
        <taxon>Clostridia</taxon>
        <taxon>Lachnospirales</taxon>
        <taxon>Lachnospiraceae</taxon>
        <taxon>Lacrimispora</taxon>
    </lineage>
</organism>
<dbReference type="PANTHER" id="PTHR33154">
    <property type="entry name" value="TRANSCRIPTIONAL REGULATOR, ARSR FAMILY"/>
    <property type="match status" value="1"/>
</dbReference>
<dbReference type="Pfam" id="PF01022">
    <property type="entry name" value="HTH_5"/>
    <property type="match status" value="1"/>
</dbReference>